<feature type="transmembrane region" description="Helical" evidence="1">
    <location>
        <begin position="70"/>
        <end position="89"/>
    </location>
</feature>
<accession>A0A3A4FZM5</accession>
<organism evidence="2 3">
    <name type="scientific">Nesterenkonia natronophila</name>
    <dbReference type="NCBI Taxonomy" id="2174932"/>
    <lineage>
        <taxon>Bacteria</taxon>
        <taxon>Bacillati</taxon>
        <taxon>Actinomycetota</taxon>
        <taxon>Actinomycetes</taxon>
        <taxon>Micrococcales</taxon>
        <taxon>Micrococcaceae</taxon>
        <taxon>Nesterenkonia</taxon>
    </lineage>
</organism>
<evidence type="ECO:0000256" key="1">
    <source>
        <dbReference type="SAM" id="Phobius"/>
    </source>
</evidence>
<proteinExistence type="predicted"/>
<sequence length="132" mass="13681">MSAAGWREVLTRTTAAGLGTLGLSTGIAALVHGTAAAASAGAGGGLVVVLSFMSLALIDWAERHRPHLSIPLFMMGFGVKIVALALALPLVQPGEWLQPEWALGAGIAVLLVWQTVEVLSFARMRLAVEPDA</sequence>
<reference evidence="2 3" key="1">
    <citation type="submission" date="2018-09" db="EMBL/GenBank/DDBJ databases">
        <title>Nesterenkonia natronophila sp. nov., an alkaliphilic actinobacteriume isolated from a soda lake, and emended description of the genus Nesterenkonia.</title>
        <authorList>
            <person name="Menes R.J."/>
            <person name="Iriarte A."/>
        </authorList>
    </citation>
    <scope>NUCLEOTIDE SEQUENCE [LARGE SCALE GENOMIC DNA]</scope>
    <source>
        <strain evidence="2 3">M8</strain>
    </source>
</reference>
<feature type="transmembrane region" description="Helical" evidence="1">
    <location>
        <begin position="9"/>
        <end position="31"/>
    </location>
</feature>
<keyword evidence="1" id="KW-0472">Membrane</keyword>
<evidence type="ECO:0000313" key="3">
    <source>
        <dbReference type="Proteomes" id="UP000266615"/>
    </source>
</evidence>
<gene>
    <name evidence="2" type="ORF">D3250_11245</name>
</gene>
<name>A0A3A4FZM5_9MICC</name>
<dbReference type="OrthoDB" id="4951405at2"/>
<protein>
    <recommendedName>
        <fullName evidence="4">ATP synthase protein I</fullName>
    </recommendedName>
</protein>
<keyword evidence="1" id="KW-0812">Transmembrane</keyword>
<keyword evidence="1" id="KW-1133">Transmembrane helix</keyword>
<feature type="transmembrane region" description="Helical" evidence="1">
    <location>
        <begin position="37"/>
        <end position="58"/>
    </location>
</feature>
<evidence type="ECO:0008006" key="4">
    <source>
        <dbReference type="Google" id="ProtNLM"/>
    </source>
</evidence>
<keyword evidence="3" id="KW-1185">Reference proteome</keyword>
<feature type="transmembrane region" description="Helical" evidence="1">
    <location>
        <begin position="101"/>
        <end position="122"/>
    </location>
</feature>
<dbReference type="RefSeq" id="WP_119903465.1">
    <property type="nucleotide sequence ID" value="NZ_QYZP01000003.1"/>
</dbReference>
<comment type="caution">
    <text evidence="2">The sequence shown here is derived from an EMBL/GenBank/DDBJ whole genome shotgun (WGS) entry which is preliminary data.</text>
</comment>
<evidence type="ECO:0000313" key="2">
    <source>
        <dbReference type="EMBL" id="RJN31399.1"/>
    </source>
</evidence>
<dbReference type="EMBL" id="QYZP01000003">
    <property type="protein sequence ID" value="RJN31399.1"/>
    <property type="molecule type" value="Genomic_DNA"/>
</dbReference>
<dbReference type="AlphaFoldDB" id="A0A3A4FZM5"/>
<dbReference type="Proteomes" id="UP000266615">
    <property type="component" value="Unassembled WGS sequence"/>
</dbReference>